<dbReference type="Proteomes" id="UP000000600">
    <property type="component" value="Unassembled WGS sequence"/>
</dbReference>
<proteinExistence type="predicted"/>
<feature type="compositionally biased region" description="Polar residues" evidence="2">
    <location>
        <begin position="182"/>
        <end position="201"/>
    </location>
</feature>
<keyword evidence="1" id="KW-0175">Coiled coil</keyword>
<feature type="compositionally biased region" description="Polar residues" evidence="2">
    <location>
        <begin position="255"/>
        <end position="264"/>
    </location>
</feature>
<dbReference type="InParanoid" id="A0CB08"/>
<feature type="compositionally biased region" description="Low complexity" evidence="2">
    <location>
        <begin position="202"/>
        <end position="222"/>
    </location>
</feature>
<feature type="compositionally biased region" description="Low complexity" evidence="2">
    <location>
        <begin position="288"/>
        <end position="301"/>
    </location>
</feature>
<dbReference type="RefSeq" id="XP_001435372.1">
    <property type="nucleotide sequence ID" value="XM_001435335.1"/>
</dbReference>
<evidence type="ECO:0000256" key="1">
    <source>
        <dbReference type="SAM" id="Coils"/>
    </source>
</evidence>
<organism evidence="3 4">
    <name type="scientific">Paramecium tetraurelia</name>
    <dbReference type="NCBI Taxonomy" id="5888"/>
    <lineage>
        <taxon>Eukaryota</taxon>
        <taxon>Sar</taxon>
        <taxon>Alveolata</taxon>
        <taxon>Ciliophora</taxon>
        <taxon>Intramacronucleata</taxon>
        <taxon>Oligohymenophorea</taxon>
        <taxon>Peniculida</taxon>
        <taxon>Parameciidae</taxon>
        <taxon>Paramecium</taxon>
    </lineage>
</organism>
<accession>A0CB08</accession>
<feature type="region of interest" description="Disordered" evidence="2">
    <location>
        <begin position="282"/>
        <end position="301"/>
    </location>
</feature>
<evidence type="ECO:0000313" key="4">
    <source>
        <dbReference type="Proteomes" id="UP000000600"/>
    </source>
</evidence>
<protein>
    <recommendedName>
        <fullName evidence="5">UBZ4-type domain-containing protein</fullName>
    </recommendedName>
</protein>
<dbReference type="GeneID" id="5021157"/>
<sequence length="392" mass="45439">MQTDYFSQRSAKPHSQSTKNLDQQYRAPKVSASTIYSVPCMNCENLIPINEIDQHTMKCLSVSKNVTAVLKSNRILDEINFKISKLRDSIQQLNAKESKQENSKYLIRADEMCEQIQTIQNNNQIEFRKLQDLNQELRTMTESYRGSLAIALYLERLHSLGLQKQTQLEKEIRTPRVDVQKHNINQTNTKQPSNVNGKQLGNNYNSQSQSSSYFFQQPSEYSRGSQLPSEQNRNSQLPPPSSFQNSPYGRPTIITKFSGSQDRSQMYDMKSEILTKISTSQLDESEANQNDSDLNNSNQQNQQQRIFYSKCLAQKTKLPNTHPSQKIPLCILHKEMLQRKIPSSMWDKFILDALNNPHQYLDMNKVQNTQGLKNQLRSMTQEHQFKQRIHNI</sequence>
<evidence type="ECO:0008006" key="5">
    <source>
        <dbReference type="Google" id="ProtNLM"/>
    </source>
</evidence>
<dbReference type="OrthoDB" id="298209at2759"/>
<keyword evidence="4" id="KW-1185">Reference proteome</keyword>
<feature type="region of interest" description="Disordered" evidence="2">
    <location>
        <begin position="181"/>
        <end position="264"/>
    </location>
</feature>
<feature type="coiled-coil region" evidence="1">
    <location>
        <begin position="76"/>
        <end position="136"/>
    </location>
</feature>
<gene>
    <name evidence="3" type="ORF">GSPATT00036758001</name>
</gene>
<dbReference type="HOGENOM" id="CLU_835388_0_0_1"/>
<dbReference type="KEGG" id="ptm:GSPATT00036758001"/>
<evidence type="ECO:0000313" key="3">
    <source>
        <dbReference type="EMBL" id="CAK67975.1"/>
    </source>
</evidence>
<name>A0CB08_PARTE</name>
<feature type="compositionally biased region" description="Polar residues" evidence="2">
    <location>
        <begin position="1"/>
        <end position="23"/>
    </location>
</feature>
<dbReference type="AlphaFoldDB" id="A0CB08"/>
<dbReference type="EMBL" id="CT868056">
    <property type="protein sequence ID" value="CAK67975.1"/>
    <property type="molecule type" value="Genomic_DNA"/>
</dbReference>
<dbReference type="OMA" id="YDMKSEI"/>
<reference evidence="3 4" key="1">
    <citation type="journal article" date="2006" name="Nature">
        <title>Global trends of whole-genome duplications revealed by the ciliate Paramecium tetraurelia.</title>
        <authorList>
            <consortium name="Genoscope"/>
            <person name="Aury J.-M."/>
            <person name="Jaillon O."/>
            <person name="Duret L."/>
            <person name="Noel B."/>
            <person name="Jubin C."/>
            <person name="Porcel B.M."/>
            <person name="Segurens B."/>
            <person name="Daubin V."/>
            <person name="Anthouard V."/>
            <person name="Aiach N."/>
            <person name="Arnaiz O."/>
            <person name="Billaut A."/>
            <person name="Beisson J."/>
            <person name="Blanc I."/>
            <person name="Bouhouche K."/>
            <person name="Camara F."/>
            <person name="Duharcourt S."/>
            <person name="Guigo R."/>
            <person name="Gogendeau D."/>
            <person name="Katinka M."/>
            <person name="Keller A.-M."/>
            <person name="Kissmehl R."/>
            <person name="Klotz C."/>
            <person name="Koll F."/>
            <person name="Le Moue A."/>
            <person name="Lepere C."/>
            <person name="Malinsky S."/>
            <person name="Nowacki M."/>
            <person name="Nowak J.K."/>
            <person name="Plattner H."/>
            <person name="Poulain J."/>
            <person name="Ruiz F."/>
            <person name="Serrano V."/>
            <person name="Zagulski M."/>
            <person name="Dessen P."/>
            <person name="Betermier M."/>
            <person name="Weissenbach J."/>
            <person name="Scarpelli C."/>
            <person name="Schachter V."/>
            <person name="Sperling L."/>
            <person name="Meyer E."/>
            <person name="Cohen J."/>
            <person name="Wincker P."/>
        </authorList>
    </citation>
    <scope>NUCLEOTIDE SEQUENCE [LARGE SCALE GENOMIC DNA]</scope>
    <source>
        <strain evidence="3 4">Stock d4-2</strain>
    </source>
</reference>
<feature type="compositionally biased region" description="Polar residues" evidence="2">
    <location>
        <begin position="223"/>
        <end position="247"/>
    </location>
</feature>
<evidence type="ECO:0000256" key="2">
    <source>
        <dbReference type="SAM" id="MobiDB-lite"/>
    </source>
</evidence>
<feature type="region of interest" description="Disordered" evidence="2">
    <location>
        <begin position="1"/>
        <end position="24"/>
    </location>
</feature>